<dbReference type="Proteomes" id="UP001153069">
    <property type="component" value="Unassembled WGS sequence"/>
</dbReference>
<dbReference type="GO" id="GO:0005829">
    <property type="term" value="C:cytosol"/>
    <property type="evidence" value="ECO:0007669"/>
    <property type="project" value="TreeGrafter"/>
</dbReference>
<comment type="similarity">
    <text evidence="1 4">Belongs to the spermidine/spermine synthase family.</text>
</comment>
<feature type="active site" description="Proton acceptor" evidence="3">
    <location>
        <position position="174"/>
    </location>
</feature>
<dbReference type="FunFam" id="2.30.140.10:FF:000001">
    <property type="entry name" value="SPE3p Spermidine synthase"/>
    <property type="match status" value="1"/>
</dbReference>
<name>A0A9N8D9Y5_9STRA</name>
<dbReference type="Gene3D" id="3.40.50.150">
    <property type="entry name" value="Vaccinia Virus protein VP39"/>
    <property type="match status" value="1"/>
</dbReference>
<proteinExistence type="inferred from homology"/>
<dbReference type="CDD" id="cd02440">
    <property type="entry name" value="AdoMet_MTases"/>
    <property type="match status" value="1"/>
</dbReference>
<dbReference type="GO" id="GO:0004766">
    <property type="term" value="F:spermidine synthase activity"/>
    <property type="evidence" value="ECO:0007669"/>
    <property type="project" value="TreeGrafter"/>
</dbReference>
<evidence type="ECO:0000256" key="3">
    <source>
        <dbReference type="PROSITE-ProRule" id="PRU00354"/>
    </source>
</evidence>
<gene>
    <name evidence="6" type="ORF">SEMRO_58_G033610.1</name>
</gene>
<dbReference type="AlphaFoldDB" id="A0A9N8D9Y5"/>
<dbReference type="NCBIfam" id="TIGR00417">
    <property type="entry name" value="speE"/>
    <property type="match status" value="1"/>
</dbReference>
<dbReference type="Pfam" id="PF01564">
    <property type="entry name" value="Spermine_synth"/>
    <property type="match status" value="1"/>
</dbReference>
<evidence type="ECO:0000256" key="1">
    <source>
        <dbReference type="ARBA" id="ARBA00007867"/>
    </source>
</evidence>
<dbReference type="EMBL" id="CAICTM010000057">
    <property type="protein sequence ID" value="CAB9499307.1"/>
    <property type="molecule type" value="Genomic_DNA"/>
</dbReference>
<dbReference type="InterPro" id="IPR037163">
    <property type="entry name" value="Spermidine_synt_N_sf"/>
</dbReference>
<dbReference type="NCBIfam" id="NF002010">
    <property type="entry name" value="PRK00811.1"/>
    <property type="match status" value="1"/>
</dbReference>
<comment type="caution">
    <text evidence="6">The sequence shown here is derived from an EMBL/GenBank/DDBJ whole genome shotgun (WGS) entry which is preliminary data.</text>
</comment>
<keyword evidence="3" id="KW-0620">Polyamine biosynthesis</keyword>
<protein>
    <submittedName>
        <fullName evidence="6">Polyamine aminopropyltransferase</fullName>
    </submittedName>
</protein>
<dbReference type="HAMAP" id="MF_00198">
    <property type="entry name" value="Spermidine_synth"/>
    <property type="match status" value="1"/>
</dbReference>
<dbReference type="PANTHER" id="PTHR11558">
    <property type="entry name" value="SPERMIDINE/SPERMINE SYNTHASE"/>
    <property type="match status" value="1"/>
</dbReference>
<evidence type="ECO:0000259" key="5">
    <source>
        <dbReference type="PROSITE" id="PS51006"/>
    </source>
</evidence>
<keyword evidence="7" id="KW-1185">Reference proteome</keyword>
<dbReference type="Pfam" id="PF17284">
    <property type="entry name" value="Spermine_synt_N"/>
    <property type="match status" value="1"/>
</dbReference>
<dbReference type="PROSITE" id="PS51006">
    <property type="entry name" value="PABS_2"/>
    <property type="match status" value="1"/>
</dbReference>
<evidence type="ECO:0000313" key="6">
    <source>
        <dbReference type="EMBL" id="CAB9499307.1"/>
    </source>
</evidence>
<dbReference type="OrthoDB" id="38125at2759"/>
<feature type="domain" description="PABS" evidence="5">
    <location>
        <begin position="19"/>
        <end position="254"/>
    </location>
</feature>
<dbReference type="FunFam" id="3.40.50.150:FF:000013">
    <property type="entry name" value="Spermidine synthase"/>
    <property type="match status" value="1"/>
</dbReference>
<dbReference type="InterPro" id="IPR030374">
    <property type="entry name" value="PABS"/>
</dbReference>
<dbReference type="InterPro" id="IPR001045">
    <property type="entry name" value="Spermi_synthase"/>
</dbReference>
<dbReference type="Gene3D" id="2.30.140.10">
    <property type="entry name" value="Spermidine synthase, tetramerisation domain"/>
    <property type="match status" value="1"/>
</dbReference>
<dbReference type="GO" id="GO:0008295">
    <property type="term" value="P:spermidine biosynthetic process"/>
    <property type="evidence" value="ECO:0007669"/>
    <property type="project" value="TreeGrafter"/>
</dbReference>
<dbReference type="PANTHER" id="PTHR11558:SF11">
    <property type="entry name" value="SPERMIDINE SYNTHASE"/>
    <property type="match status" value="1"/>
</dbReference>
<dbReference type="PROSITE" id="PS01330">
    <property type="entry name" value="PABS_1"/>
    <property type="match status" value="1"/>
</dbReference>
<evidence type="ECO:0000256" key="2">
    <source>
        <dbReference type="ARBA" id="ARBA00022679"/>
    </source>
</evidence>
<dbReference type="InterPro" id="IPR035246">
    <property type="entry name" value="Spermidine_synt_N"/>
</dbReference>
<sequence>MGESDSAPTGLCGTDLIIDGWFHERGELWPGQAMSLKINKVLDHHRSKYQDVLVFESEKHGNVLVLDGVIQVTERDEFSYQEMIAHIPLFAHPDPKRVLVIGGGDGGVLREIARHSGVEEIVICELDQGVIDVSKKYLPSLAKGYDDPRVTVHVMDGAVFMEQNQNYFDVIITDSSDPIGPANVLFETPFYKAMHSALREGGIVCTQGECMWLHVDLIQPLVKSIGSIYTSVGYAYTTIPTYPSGQIGFIIGTKGRGECSTPSRNPTPEVQKELRYYTPELHKASFVLPAFARRAIFEDAV</sequence>
<evidence type="ECO:0000256" key="4">
    <source>
        <dbReference type="RuleBase" id="RU003836"/>
    </source>
</evidence>
<organism evidence="6 7">
    <name type="scientific">Seminavis robusta</name>
    <dbReference type="NCBI Taxonomy" id="568900"/>
    <lineage>
        <taxon>Eukaryota</taxon>
        <taxon>Sar</taxon>
        <taxon>Stramenopiles</taxon>
        <taxon>Ochrophyta</taxon>
        <taxon>Bacillariophyta</taxon>
        <taxon>Bacillariophyceae</taxon>
        <taxon>Bacillariophycidae</taxon>
        <taxon>Naviculales</taxon>
        <taxon>Naviculaceae</taxon>
        <taxon>Seminavis</taxon>
    </lineage>
</organism>
<accession>A0A9N8D9Y5</accession>
<dbReference type="InterPro" id="IPR030373">
    <property type="entry name" value="PABS_CS"/>
</dbReference>
<reference evidence="6" key="1">
    <citation type="submission" date="2020-06" db="EMBL/GenBank/DDBJ databases">
        <authorList>
            <consortium name="Plant Systems Biology data submission"/>
        </authorList>
    </citation>
    <scope>NUCLEOTIDE SEQUENCE</scope>
    <source>
        <strain evidence="6">D6</strain>
    </source>
</reference>
<keyword evidence="2 3" id="KW-0808">Transferase</keyword>
<dbReference type="InterPro" id="IPR029063">
    <property type="entry name" value="SAM-dependent_MTases_sf"/>
</dbReference>
<dbReference type="SUPFAM" id="SSF53335">
    <property type="entry name" value="S-adenosyl-L-methionine-dependent methyltransferases"/>
    <property type="match status" value="1"/>
</dbReference>
<evidence type="ECO:0000313" key="7">
    <source>
        <dbReference type="Proteomes" id="UP001153069"/>
    </source>
</evidence>